<keyword evidence="3" id="KW-1185">Reference proteome</keyword>
<dbReference type="Gene3D" id="4.10.810.10">
    <property type="entry name" value="Virus Scaffolding Protein, Chain A"/>
    <property type="match status" value="1"/>
</dbReference>
<sequence>MKKWVSNDQKRNFLTWFLQQHQLKNKEVKIVFDQFIRNHHLLEKLHFTDHIVKNKKTIVISSYHSDEPGFLYYSNNQKYEHISKVLDDLNTNPSTSYYLLLNFNGKSINQRYLSLVESDTNDRFQEYKRFVQYEKDTNQMIDELLKQQNKDAIRQKIDEALDNRDKVLFNKLVSKLHELNEQKNDF</sequence>
<dbReference type="Proteomes" id="UP000075806">
    <property type="component" value="Unassembled WGS sequence"/>
</dbReference>
<dbReference type="InterPro" id="IPR014963">
    <property type="entry name" value="UPF0302_N"/>
</dbReference>
<dbReference type="InterPro" id="IPR014957">
    <property type="entry name" value="IDEAL_dom"/>
</dbReference>
<name>A0A161PBX3_9BACI</name>
<dbReference type="PIRSF" id="PIRSF007165">
    <property type="entry name" value="UCP007165"/>
    <property type="match status" value="1"/>
</dbReference>
<dbReference type="InterPro" id="IPR027393">
    <property type="entry name" value="Virus_scaffolding_prot_C"/>
</dbReference>
<dbReference type="InterPro" id="IPR038091">
    <property type="entry name" value="UPF0302_N_sf"/>
</dbReference>
<dbReference type="EMBL" id="LTAO01000023">
    <property type="protein sequence ID" value="KYG29319.1"/>
    <property type="molecule type" value="Genomic_DNA"/>
</dbReference>
<dbReference type="Gene3D" id="3.40.1530.30">
    <property type="entry name" value="Uncharacterised family UPF0302, N-terminal domain"/>
    <property type="match status" value="1"/>
</dbReference>
<dbReference type="Pfam" id="PF08864">
    <property type="entry name" value="UPF0302"/>
    <property type="match status" value="1"/>
</dbReference>
<dbReference type="Pfam" id="PF08858">
    <property type="entry name" value="IDEAL"/>
    <property type="match status" value="1"/>
</dbReference>
<accession>A0A161PBX3</accession>
<protein>
    <recommendedName>
        <fullName evidence="1">IDEAL domain-containing protein</fullName>
    </recommendedName>
</protein>
<proteinExistence type="predicted"/>
<dbReference type="AlphaFoldDB" id="A0A161PBX3"/>
<evidence type="ECO:0000313" key="2">
    <source>
        <dbReference type="EMBL" id="KYG29319.1"/>
    </source>
</evidence>
<dbReference type="InterPro" id="IPR011188">
    <property type="entry name" value="UPF0302"/>
</dbReference>
<dbReference type="RefSeq" id="WP_061949128.1">
    <property type="nucleotide sequence ID" value="NZ_LTAO01000023.1"/>
</dbReference>
<reference evidence="2" key="1">
    <citation type="submission" date="2016-02" db="EMBL/GenBank/DDBJ databases">
        <title>Genome sequence of Bacillus trypoxylicola KCTC 13244(T).</title>
        <authorList>
            <person name="Jeong H."/>
            <person name="Park S.-H."/>
            <person name="Choi S.-K."/>
        </authorList>
    </citation>
    <scope>NUCLEOTIDE SEQUENCE [LARGE SCALE GENOMIC DNA]</scope>
    <source>
        <strain evidence="2">KCTC 13244</strain>
    </source>
</reference>
<evidence type="ECO:0000259" key="1">
    <source>
        <dbReference type="SMART" id="SM00914"/>
    </source>
</evidence>
<comment type="caution">
    <text evidence="2">The sequence shown here is derived from an EMBL/GenBank/DDBJ whole genome shotgun (WGS) entry which is preliminary data.</text>
</comment>
<feature type="domain" description="IDEAL" evidence="1">
    <location>
        <begin position="140"/>
        <end position="176"/>
    </location>
</feature>
<dbReference type="SMART" id="SM00914">
    <property type="entry name" value="IDEAL"/>
    <property type="match status" value="1"/>
</dbReference>
<dbReference type="OrthoDB" id="2918735at2"/>
<organism evidence="2 3">
    <name type="scientific">Alkalihalobacillus trypoxylicola</name>
    <dbReference type="NCBI Taxonomy" id="519424"/>
    <lineage>
        <taxon>Bacteria</taxon>
        <taxon>Bacillati</taxon>
        <taxon>Bacillota</taxon>
        <taxon>Bacilli</taxon>
        <taxon>Bacillales</taxon>
        <taxon>Bacillaceae</taxon>
        <taxon>Alkalihalobacillus</taxon>
    </lineage>
</organism>
<evidence type="ECO:0000313" key="3">
    <source>
        <dbReference type="Proteomes" id="UP000075806"/>
    </source>
</evidence>
<gene>
    <name evidence="2" type="ORF">AZF04_07270</name>
</gene>
<dbReference type="STRING" id="519424.AZF04_07270"/>